<protein>
    <submittedName>
        <fullName evidence="1">Uncharacterized protein</fullName>
    </submittedName>
</protein>
<dbReference type="AlphaFoldDB" id="A0A9X2Q6P9"/>
<reference evidence="1" key="1">
    <citation type="submission" date="2022-08" db="EMBL/GenBank/DDBJ databases">
        <title>Genomic Encyclopedia of Type Strains, Phase V (KMG-V): Genome sequencing to study the core and pangenomes of soil and plant-associated prokaryotes.</title>
        <authorList>
            <person name="Whitman W."/>
        </authorList>
    </citation>
    <scope>NUCLEOTIDE SEQUENCE</scope>
    <source>
        <strain evidence="1">0</strain>
    </source>
</reference>
<gene>
    <name evidence="1" type="ORF">GGP71_002716</name>
</gene>
<evidence type="ECO:0000313" key="2">
    <source>
        <dbReference type="Proteomes" id="UP001155027"/>
    </source>
</evidence>
<comment type="caution">
    <text evidence="1">The sequence shown here is derived from an EMBL/GenBank/DDBJ whole genome shotgun (WGS) entry which is preliminary data.</text>
</comment>
<dbReference type="Proteomes" id="UP001155027">
    <property type="component" value="Unassembled WGS sequence"/>
</dbReference>
<evidence type="ECO:0000313" key="1">
    <source>
        <dbReference type="EMBL" id="MCS3678775.1"/>
    </source>
</evidence>
<organism evidence="1 2">
    <name type="scientific">Salinibacter ruber</name>
    <dbReference type="NCBI Taxonomy" id="146919"/>
    <lineage>
        <taxon>Bacteria</taxon>
        <taxon>Pseudomonadati</taxon>
        <taxon>Rhodothermota</taxon>
        <taxon>Rhodothermia</taxon>
        <taxon>Rhodothermales</taxon>
        <taxon>Salinibacteraceae</taxon>
        <taxon>Salinibacter</taxon>
    </lineage>
</organism>
<name>A0A9X2Q6P9_9BACT</name>
<sequence>MQRDGWGQELRQRAKLLISKKNMFEKFVYNRIKDWGRLEEPVTHFVADEAGNCIVNDILKFENMNNKLVEYVNEMCIKGKIDSIPHKNSSDRQSYEKYFDQNTHQLVQSVYKKDLRKFGYRF</sequence>
<dbReference type="EMBL" id="JANUAU010000009">
    <property type="protein sequence ID" value="MCS3678775.1"/>
    <property type="molecule type" value="Genomic_DNA"/>
</dbReference>
<accession>A0A9X2Q6P9</accession>
<proteinExistence type="predicted"/>